<feature type="compositionally biased region" description="Acidic residues" evidence="3">
    <location>
        <begin position="1"/>
        <end position="11"/>
    </location>
</feature>
<feature type="compositionally biased region" description="Acidic residues" evidence="3">
    <location>
        <begin position="23"/>
        <end position="71"/>
    </location>
</feature>
<feature type="region of interest" description="Disordered" evidence="3">
    <location>
        <begin position="1"/>
        <end position="128"/>
    </location>
</feature>
<keyword evidence="2" id="KW-0479">Metal-binding</keyword>
<keyword evidence="2" id="KW-0378">Hydrolase</keyword>
<comment type="cofactor">
    <cofactor evidence="2">
        <name>a divalent metal cation</name>
        <dbReference type="ChEBI" id="CHEBI:60240"/>
    </cofactor>
</comment>
<gene>
    <name evidence="5" type="ORF">CSSPJE1EN1_LOCUS13083</name>
</gene>
<accession>A0ABP0WL65</accession>
<sequence length="520" mass="58715">MSKTVEEDEIGELGNESSVDVNIDGDDDDEGGGEDGGEDGEDDDDEEEEEEEEEDTGEEQEEEDAEDDDDDLFGKQNEDYVNTKAISQLRPPQLPPSQFPRKQDFSEATGRRMQQERGGAAGRGHRDSLPVGSIPPAWNHNLSFGSGGSLMSLGRGGGRPADALVAEMKLGAVGHNNDMLRIKCPPFQEPSHLAGYSRMSDESVHFDDRCLRRFRREILSESGADLNEGFESYVEKREDGAASGFGHLLACLRGKQIPLDNVHFVTFRNNLNKILGTAYNRNDVWEMGVHKRKGTVYLDVHKLPEAPHLDVEMQRRRCYWGYSFEQIATEGSRSSHHSANGATKHHKLSRVDANIEYCAVVRTKLGPHRIIMGAEMDCFDTHHDGRKSFIELKTSRELDTRTVDRFEREKLLKFWIQSFLAGVQQIVIGFRDDAGRLLRTKVMRPQDITQQVKQKHHWEGGVCLAFADKVLCWLYGTVKEDENYTLYFNRNANRLELVKANSCPEVISSHMELLSHTSSQ</sequence>
<dbReference type="EC" id="3.6.1.-" evidence="2"/>
<dbReference type="InterPro" id="IPR013961">
    <property type="entry name" value="RAI1"/>
</dbReference>
<dbReference type="Proteomes" id="UP001497444">
    <property type="component" value="Chromosome 19"/>
</dbReference>
<comment type="subcellular location">
    <subcellularLocation>
        <location evidence="2">Nucleus</location>
    </subcellularLocation>
</comment>
<evidence type="ECO:0000256" key="1">
    <source>
        <dbReference type="ARBA" id="ARBA00006562"/>
    </source>
</evidence>
<comment type="similarity">
    <text evidence="1 2">Belongs to the DXO/Dom3Z family.</text>
</comment>
<comment type="function">
    <text evidence="2">Decapping enzyme for NAD-capped RNAs: specifically hydrolyzes the nicotinamide adenine dinucleotide (NAD) cap from a subset of RNAs by removing the entire NAD moiety from the 5'-end of an NAD-capped RNA.</text>
</comment>
<keyword evidence="2" id="KW-0540">Nuclease</keyword>
<feature type="compositionally biased region" description="Basic and acidic residues" evidence="3">
    <location>
        <begin position="101"/>
        <end position="115"/>
    </location>
</feature>
<feature type="domain" description="RAI1-like" evidence="4">
    <location>
        <begin position="188"/>
        <end position="501"/>
    </location>
</feature>
<proteinExistence type="inferred from homology"/>
<dbReference type="InterPro" id="IPR039039">
    <property type="entry name" value="RAI1-like_fam"/>
</dbReference>
<keyword evidence="2" id="KW-0694">RNA-binding</keyword>
<evidence type="ECO:0000259" key="4">
    <source>
        <dbReference type="Pfam" id="PF08652"/>
    </source>
</evidence>
<protein>
    <recommendedName>
        <fullName evidence="2">Decapping nuclease</fullName>
        <ecNumber evidence="2">3.6.1.-</ecNumber>
    </recommendedName>
</protein>
<dbReference type="Pfam" id="PF08652">
    <property type="entry name" value="RAI1"/>
    <property type="match status" value="1"/>
</dbReference>
<name>A0ABP0WL65_9BRYO</name>
<keyword evidence="2" id="KW-0539">Nucleus</keyword>
<keyword evidence="6" id="KW-1185">Reference proteome</keyword>
<dbReference type="PANTHER" id="PTHR12395:SF9">
    <property type="entry name" value="DECAPPING AND EXORIBONUCLEASE PROTEIN"/>
    <property type="match status" value="1"/>
</dbReference>
<reference evidence="5" key="1">
    <citation type="submission" date="2024-02" db="EMBL/GenBank/DDBJ databases">
        <authorList>
            <consortium name="ELIXIR-Norway"/>
            <consortium name="Elixir Norway"/>
        </authorList>
    </citation>
    <scope>NUCLEOTIDE SEQUENCE</scope>
</reference>
<dbReference type="PANTHER" id="PTHR12395">
    <property type="entry name" value="DOM-3 RELATED"/>
    <property type="match status" value="1"/>
</dbReference>
<evidence type="ECO:0000256" key="3">
    <source>
        <dbReference type="SAM" id="MobiDB-lite"/>
    </source>
</evidence>
<evidence type="ECO:0000313" key="5">
    <source>
        <dbReference type="EMBL" id="CAK9267605.1"/>
    </source>
</evidence>
<keyword evidence="2" id="KW-0547">Nucleotide-binding</keyword>
<evidence type="ECO:0000313" key="6">
    <source>
        <dbReference type="Proteomes" id="UP001497444"/>
    </source>
</evidence>
<organism evidence="5 6">
    <name type="scientific">Sphagnum jensenii</name>
    <dbReference type="NCBI Taxonomy" id="128206"/>
    <lineage>
        <taxon>Eukaryota</taxon>
        <taxon>Viridiplantae</taxon>
        <taxon>Streptophyta</taxon>
        <taxon>Embryophyta</taxon>
        <taxon>Bryophyta</taxon>
        <taxon>Sphagnophytina</taxon>
        <taxon>Sphagnopsida</taxon>
        <taxon>Sphagnales</taxon>
        <taxon>Sphagnaceae</taxon>
        <taxon>Sphagnum</taxon>
    </lineage>
</organism>
<evidence type="ECO:0000256" key="2">
    <source>
        <dbReference type="RuleBase" id="RU367113"/>
    </source>
</evidence>
<dbReference type="EMBL" id="OZ020114">
    <property type="protein sequence ID" value="CAK9267605.1"/>
    <property type="molecule type" value="Genomic_DNA"/>
</dbReference>